<dbReference type="Proteomes" id="UP000238042">
    <property type="component" value="Unassembled WGS sequence"/>
</dbReference>
<evidence type="ECO:0000313" key="7">
    <source>
        <dbReference type="EMBL" id="PQL90821.1"/>
    </source>
</evidence>
<dbReference type="InterPro" id="IPR013785">
    <property type="entry name" value="Aldolase_TIM"/>
</dbReference>
<keyword evidence="5" id="KW-0560">Oxidoreductase</keyword>
<dbReference type="RefSeq" id="WP_105247457.1">
    <property type="nucleotide sequence ID" value="NZ_PSZM01000045.1"/>
</dbReference>
<dbReference type="InterPro" id="IPR001155">
    <property type="entry name" value="OxRdtase_FMN_N"/>
</dbReference>
<dbReference type="EMBL" id="PSZM01000045">
    <property type="protein sequence ID" value="PQL90821.1"/>
    <property type="molecule type" value="Genomic_DNA"/>
</dbReference>
<reference evidence="7 8" key="1">
    <citation type="submission" date="2018-02" db="EMBL/GenBank/DDBJ databases">
        <title>Genome sequences of Apibacter spp., gut symbionts of Asian honey bees.</title>
        <authorList>
            <person name="Kwong W.K."/>
            <person name="Steele M.I."/>
            <person name="Moran N.A."/>
        </authorList>
    </citation>
    <scope>NUCLEOTIDE SEQUENCE [LARGE SCALE GENOMIC DNA]</scope>
    <source>
        <strain evidence="8">wkB301</strain>
    </source>
</reference>
<sequence length="352" mass="39673">MPKLFSSLDLRSISLKNRIIMSPMCQYSAQDGFANEWHFVHYGSRAVGGVAAIIQEATAVSPQGRITFHDLGLWKDEHMIELNKIVNFIHKQNVLAGIQLSHSGRKGGSSIPWMTDKKLVEGYSTWKVVAPSSIAFENNSEPPHELSLDEIKIIINDFKESAERSVKIGYDIIELHAAHGYLIHQFLSPLSNTRTDEYGGNFENRIRLLLDIIKVLQNIIPKHVSLWVRISATDWVEGGWTLDESIKLSKILKTYNVEVIDVSSGGIIPHVKIPVKANYQVPFAHRIKNEAKMTTGTVGLITQAIQAEEILENTEADLIIIGRELLRNPYFPREAADILGEDFHYPPQYERA</sequence>
<proteinExistence type="predicted"/>
<keyword evidence="3" id="KW-0288">FMN</keyword>
<protein>
    <submittedName>
        <fullName evidence="7">Oxidoreductase</fullName>
    </submittedName>
</protein>
<keyword evidence="4" id="KW-0521">NADP</keyword>
<dbReference type="CDD" id="cd02932">
    <property type="entry name" value="OYE_YqiM_FMN"/>
    <property type="match status" value="1"/>
</dbReference>
<evidence type="ECO:0000256" key="4">
    <source>
        <dbReference type="ARBA" id="ARBA00022857"/>
    </source>
</evidence>
<evidence type="ECO:0000313" key="8">
    <source>
        <dbReference type="Proteomes" id="UP000238042"/>
    </source>
</evidence>
<feature type="domain" description="NADH:flavin oxidoreductase/NADH oxidase N-terminal" evidence="6">
    <location>
        <begin position="3"/>
        <end position="336"/>
    </location>
</feature>
<organism evidence="7 8">
    <name type="scientific">Apibacter adventoris</name>
    <dbReference type="NCBI Taxonomy" id="1679466"/>
    <lineage>
        <taxon>Bacteria</taxon>
        <taxon>Pseudomonadati</taxon>
        <taxon>Bacteroidota</taxon>
        <taxon>Flavobacteriia</taxon>
        <taxon>Flavobacteriales</taxon>
        <taxon>Weeksellaceae</taxon>
        <taxon>Apibacter</taxon>
    </lineage>
</organism>
<evidence type="ECO:0000256" key="2">
    <source>
        <dbReference type="ARBA" id="ARBA00022630"/>
    </source>
</evidence>
<dbReference type="PANTHER" id="PTHR43303:SF4">
    <property type="entry name" value="NADPH DEHYDROGENASE C23G7.10C-RELATED"/>
    <property type="match status" value="1"/>
</dbReference>
<name>A0A2S8A8D2_9FLAO</name>
<dbReference type="InterPro" id="IPR044152">
    <property type="entry name" value="YqjM-like"/>
</dbReference>
<comment type="cofactor">
    <cofactor evidence="1">
        <name>FMN</name>
        <dbReference type="ChEBI" id="CHEBI:58210"/>
    </cofactor>
</comment>
<evidence type="ECO:0000256" key="5">
    <source>
        <dbReference type="ARBA" id="ARBA00023002"/>
    </source>
</evidence>
<dbReference type="Pfam" id="PF00724">
    <property type="entry name" value="Oxidored_FMN"/>
    <property type="match status" value="1"/>
</dbReference>
<dbReference type="AlphaFoldDB" id="A0A2S8A8D2"/>
<dbReference type="PANTHER" id="PTHR43303">
    <property type="entry name" value="NADPH DEHYDROGENASE C23G7.10C-RELATED"/>
    <property type="match status" value="1"/>
</dbReference>
<dbReference type="GO" id="GO:0010181">
    <property type="term" value="F:FMN binding"/>
    <property type="evidence" value="ECO:0007669"/>
    <property type="project" value="InterPro"/>
</dbReference>
<evidence type="ECO:0000259" key="6">
    <source>
        <dbReference type="Pfam" id="PF00724"/>
    </source>
</evidence>
<keyword evidence="2" id="KW-0285">Flavoprotein</keyword>
<gene>
    <name evidence="7" type="ORF">C4S77_10235</name>
</gene>
<dbReference type="Gene3D" id="3.20.20.70">
    <property type="entry name" value="Aldolase class I"/>
    <property type="match status" value="1"/>
</dbReference>
<dbReference type="GO" id="GO:0003959">
    <property type="term" value="F:NADPH dehydrogenase activity"/>
    <property type="evidence" value="ECO:0007669"/>
    <property type="project" value="InterPro"/>
</dbReference>
<evidence type="ECO:0000256" key="3">
    <source>
        <dbReference type="ARBA" id="ARBA00022643"/>
    </source>
</evidence>
<dbReference type="SUPFAM" id="SSF51395">
    <property type="entry name" value="FMN-linked oxidoreductases"/>
    <property type="match status" value="1"/>
</dbReference>
<comment type="caution">
    <text evidence="7">The sequence shown here is derived from an EMBL/GenBank/DDBJ whole genome shotgun (WGS) entry which is preliminary data.</text>
</comment>
<accession>A0A2S8A8D2</accession>
<dbReference type="GO" id="GO:0050661">
    <property type="term" value="F:NADP binding"/>
    <property type="evidence" value="ECO:0007669"/>
    <property type="project" value="InterPro"/>
</dbReference>
<evidence type="ECO:0000256" key="1">
    <source>
        <dbReference type="ARBA" id="ARBA00001917"/>
    </source>
</evidence>
<dbReference type="OrthoDB" id="9772736at2"/>
<keyword evidence="8" id="KW-1185">Reference proteome</keyword>